<dbReference type="InterPro" id="IPR051637">
    <property type="entry name" value="Ank_repeat_dom-contain_49"/>
</dbReference>
<evidence type="ECO:0000256" key="2">
    <source>
        <dbReference type="ARBA" id="ARBA00023043"/>
    </source>
</evidence>
<keyword evidence="1" id="KW-0677">Repeat</keyword>
<evidence type="ECO:0008006" key="6">
    <source>
        <dbReference type="Google" id="ProtNLM"/>
    </source>
</evidence>
<keyword evidence="5" id="KW-1185">Reference proteome</keyword>
<evidence type="ECO:0000256" key="3">
    <source>
        <dbReference type="PROSITE-ProRule" id="PRU00023"/>
    </source>
</evidence>
<dbReference type="InterPro" id="IPR036770">
    <property type="entry name" value="Ankyrin_rpt-contain_sf"/>
</dbReference>
<feature type="repeat" description="ANK" evidence="3">
    <location>
        <begin position="84"/>
        <end position="116"/>
    </location>
</feature>
<dbReference type="EMBL" id="BRXY01000108">
    <property type="protein sequence ID" value="GMH66379.1"/>
    <property type="molecule type" value="Genomic_DNA"/>
</dbReference>
<organism evidence="4 5">
    <name type="scientific">Triparma strigata</name>
    <dbReference type="NCBI Taxonomy" id="1606541"/>
    <lineage>
        <taxon>Eukaryota</taxon>
        <taxon>Sar</taxon>
        <taxon>Stramenopiles</taxon>
        <taxon>Ochrophyta</taxon>
        <taxon>Bolidophyceae</taxon>
        <taxon>Parmales</taxon>
        <taxon>Triparmaceae</taxon>
        <taxon>Triparma</taxon>
    </lineage>
</organism>
<dbReference type="AlphaFoldDB" id="A0A9W7E357"/>
<dbReference type="OrthoDB" id="426235at2759"/>
<dbReference type="Gene3D" id="1.25.40.20">
    <property type="entry name" value="Ankyrin repeat-containing domain"/>
    <property type="match status" value="1"/>
</dbReference>
<keyword evidence="2 3" id="KW-0040">ANK repeat</keyword>
<dbReference type="PROSITE" id="PS50088">
    <property type="entry name" value="ANK_REPEAT"/>
    <property type="match status" value="3"/>
</dbReference>
<dbReference type="PRINTS" id="PR01415">
    <property type="entry name" value="ANKYRIN"/>
</dbReference>
<proteinExistence type="predicted"/>
<feature type="repeat" description="ANK" evidence="3">
    <location>
        <begin position="120"/>
        <end position="152"/>
    </location>
</feature>
<protein>
    <recommendedName>
        <fullName evidence="6">Ankyrin</fullName>
    </recommendedName>
</protein>
<dbReference type="SUPFAM" id="SSF48403">
    <property type="entry name" value="Ankyrin repeat"/>
    <property type="match status" value="1"/>
</dbReference>
<dbReference type="SMART" id="SM00248">
    <property type="entry name" value="ANK"/>
    <property type="match status" value="3"/>
</dbReference>
<dbReference type="Pfam" id="PF00023">
    <property type="entry name" value="Ank"/>
    <property type="match status" value="1"/>
</dbReference>
<accession>A0A9W7E357</accession>
<dbReference type="Pfam" id="PF12796">
    <property type="entry name" value="Ank_2"/>
    <property type="match status" value="1"/>
</dbReference>
<reference evidence="5" key="1">
    <citation type="journal article" date="2023" name="Commun. Biol.">
        <title>Genome analysis of Parmales, the sister group of diatoms, reveals the evolutionary specialization of diatoms from phago-mixotrophs to photoautotrophs.</title>
        <authorList>
            <person name="Ban H."/>
            <person name="Sato S."/>
            <person name="Yoshikawa S."/>
            <person name="Yamada K."/>
            <person name="Nakamura Y."/>
            <person name="Ichinomiya M."/>
            <person name="Sato N."/>
            <person name="Blanc-Mathieu R."/>
            <person name="Endo H."/>
            <person name="Kuwata A."/>
            <person name="Ogata H."/>
        </authorList>
    </citation>
    <scope>NUCLEOTIDE SEQUENCE [LARGE SCALE GENOMIC DNA]</scope>
    <source>
        <strain evidence="5">NIES 3701</strain>
    </source>
</reference>
<dbReference type="InterPro" id="IPR002110">
    <property type="entry name" value="Ankyrin_rpt"/>
</dbReference>
<feature type="repeat" description="ANK" evidence="3">
    <location>
        <begin position="153"/>
        <end position="177"/>
    </location>
</feature>
<dbReference type="PROSITE" id="PS50297">
    <property type="entry name" value="ANK_REP_REGION"/>
    <property type="match status" value="2"/>
</dbReference>
<gene>
    <name evidence="4" type="ORF">TrST_g2988</name>
</gene>
<evidence type="ECO:0000313" key="4">
    <source>
        <dbReference type="EMBL" id="GMH66379.1"/>
    </source>
</evidence>
<dbReference type="PANTHER" id="PTHR24180:SF45">
    <property type="entry name" value="POLY [ADP-RIBOSE] POLYMERASE TANKYRASE"/>
    <property type="match status" value="1"/>
</dbReference>
<dbReference type="PANTHER" id="PTHR24180">
    <property type="entry name" value="CYCLIN-DEPENDENT KINASE INHIBITOR 2C-RELATED"/>
    <property type="match status" value="1"/>
</dbReference>
<evidence type="ECO:0000313" key="5">
    <source>
        <dbReference type="Proteomes" id="UP001165085"/>
    </source>
</evidence>
<dbReference type="Proteomes" id="UP001165085">
    <property type="component" value="Unassembled WGS sequence"/>
</dbReference>
<evidence type="ECO:0000256" key="1">
    <source>
        <dbReference type="ARBA" id="ARBA00022737"/>
    </source>
</evidence>
<name>A0A9W7E357_9STRA</name>
<sequence>MLEVTATVDSPRARDSVRTTTFPVTRLSLAARMSTAAINPDGSLVHFPVPEPQAEATIAASNGDLETLTSYTHTDKLFTPDSSTSNTPLIFAASNGHTSIVDHLLSSSPSLSQINHQGYLGNTALSRASRGGHSTCVQSLLSHGADPNIGNDKLQYPLHFAAFKKHPEVVRILIDSGKCDLNVKDRKGRTPDQDTSVEEISAMIVASRLLKP</sequence>
<comment type="caution">
    <text evidence="4">The sequence shown here is derived from an EMBL/GenBank/DDBJ whole genome shotgun (WGS) entry which is preliminary data.</text>
</comment>